<dbReference type="EMBL" id="KV010646">
    <property type="protein sequence ID" value="KZV27272.1"/>
    <property type="molecule type" value="Genomic_DNA"/>
</dbReference>
<accession>A0A2Z7B6W9</accession>
<sequence length="95" mass="10248">MNIAVASAVVRSVFRSPTVRNTATRLASEAKSPRSASRLPSRTPLTHRVFRCPAEMSACLGSMQPYHTATASALMTSMLTVSRCGFGWFLEGTVL</sequence>
<proteinExistence type="predicted"/>
<dbReference type="AlphaFoldDB" id="A0A2Z7B6W9"/>
<name>A0A2Z7B6W9_9LAMI</name>
<dbReference type="Proteomes" id="UP000250235">
    <property type="component" value="Unassembled WGS sequence"/>
</dbReference>
<keyword evidence="2" id="KW-1185">Reference proteome</keyword>
<dbReference type="PANTHER" id="PTHR33156:SF48">
    <property type="entry name" value="PROTEIN NUCLEAR FUSION DEFECTIVE 6, MITOCHONDRIAL"/>
    <property type="match status" value="1"/>
</dbReference>
<organism evidence="1 2">
    <name type="scientific">Dorcoceras hygrometricum</name>
    <dbReference type="NCBI Taxonomy" id="472368"/>
    <lineage>
        <taxon>Eukaryota</taxon>
        <taxon>Viridiplantae</taxon>
        <taxon>Streptophyta</taxon>
        <taxon>Embryophyta</taxon>
        <taxon>Tracheophyta</taxon>
        <taxon>Spermatophyta</taxon>
        <taxon>Magnoliopsida</taxon>
        <taxon>eudicotyledons</taxon>
        <taxon>Gunneridae</taxon>
        <taxon>Pentapetalae</taxon>
        <taxon>asterids</taxon>
        <taxon>lamiids</taxon>
        <taxon>Lamiales</taxon>
        <taxon>Gesneriaceae</taxon>
        <taxon>Didymocarpoideae</taxon>
        <taxon>Trichosporeae</taxon>
        <taxon>Loxocarpinae</taxon>
        <taxon>Dorcoceras</taxon>
    </lineage>
</organism>
<evidence type="ECO:0000313" key="1">
    <source>
        <dbReference type="EMBL" id="KZV27272.1"/>
    </source>
</evidence>
<dbReference type="GO" id="GO:0005739">
    <property type="term" value="C:mitochondrion"/>
    <property type="evidence" value="ECO:0007669"/>
    <property type="project" value="TreeGrafter"/>
</dbReference>
<dbReference type="OrthoDB" id="736963at2759"/>
<gene>
    <name evidence="1" type="ORF">F511_04725</name>
</gene>
<evidence type="ECO:0008006" key="3">
    <source>
        <dbReference type="Google" id="ProtNLM"/>
    </source>
</evidence>
<dbReference type="PANTHER" id="PTHR33156">
    <property type="entry name" value="OS02G0230000 PROTEIN"/>
    <property type="match status" value="1"/>
</dbReference>
<protein>
    <recommendedName>
        <fullName evidence="3">Protein NUCLEAR FUSION DEFECTIVE 6, chloroplastic/mitochondrial-like</fullName>
    </recommendedName>
</protein>
<evidence type="ECO:0000313" key="2">
    <source>
        <dbReference type="Proteomes" id="UP000250235"/>
    </source>
</evidence>
<reference evidence="1 2" key="1">
    <citation type="journal article" date="2015" name="Proc. Natl. Acad. Sci. U.S.A.">
        <title>The resurrection genome of Boea hygrometrica: A blueprint for survival of dehydration.</title>
        <authorList>
            <person name="Xiao L."/>
            <person name="Yang G."/>
            <person name="Zhang L."/>
            <person name="Yang X."/>
            <person name="Zhao S."/>
            <person name="Ji Z."/>
            <person name="Zhou Q."/>
            <person name="Hu M."/>
            <person name="Wang Y."/>
            <person name="Chen M."/>
            <person name="Xu Y."/>
            <person name="Jin H."/>
            <person name="Xiao X."/>
            <person name="Hu G."/>
            <person name="Bao F."/>
            <person name="Hu Y."/>
            <person name="Wan P."/>
            <person name="Li L."/>
            <person name="Deng X."/>
            <person name="Kuang T."/>
            <person name="Xiang C."/>
            <person name="Zhu J.K."/>
            <person name="Oliver M.J."/>
            <person name="He Y."/>
        </authorList>
    </citation>
    <scope>NUCLEOTIDE SEQUENCE [LARGE SCALE GENOMIC DNA]</scope>
    <source>
        <strain evidence="2">cv. XS01</strain>
    </source>
</reference>
<dbReference type="InterPro" id="IPR043459">
    <property type="entry name" value="NFD6/NOXY2-like"/>
</dbReference>